<dbReference type="STRING" id="1317122.ATO12_11880"/>
<dbReference type="EMBL" id="AQRA01000003">
    <property type="protein sequence ID" value="EZH74461.1"/>
    <property type="molecule type" value="Genomic_DNA"/>
</dbReference>
<evidence type="ECO:0000259" key="2">
    <source>
        <dbReference type="Pfam" id="PF00975"/>
    </source>
</evidence>
<dbReference type="SUPFAM" id="SSF53474">
    <property type="entry name" value="alpha/beta-Hydrolases"/>
    <property type="match status" value="1"/>
</dbReference>
<dbReference type="PANTHER" id="PTHR11487">
    <property type="entry name" value="THIOESTERASE"/>
    <property type="match status" value="1"/>
</dbReference>
<keyword evidence="4" id="KW-1185">Reference proteome</keyword>
<gene>
    <name evidence="3" type="ORF">ATO12_11880</name>
</gene>
<dbReference type="GO" id="GO:0008610">
    <property type="term" value="P:lipid biosynthetic process"/>
    <property type="evidence" value="ECO:0007669"/>
    <property type="project" value="TreeGrafter"/>
</dbReference>
<evidence type="ECO:0000256" key="1">
    <source>
        <dbReference type="ARBA" id="ARBA00007169"/>
    </source>
</evidence>
<feature type="domain" description="Thioesterase" evidence="2">
    <location>
        <begin position="10"/>
        <end position="237"/>
    </location>
</feature>
<dbReference type="Gene3D" id="3.40.50.1820">
    <property type="entry name" value="alpha/beta hydrolase"/>
    <property type="match status" value="1"/>
</dbReference>
<dbReference type="Pfam" id="PF00975">
    <property type="entry name" value="Thioesterase"/>
    <property type="match status" value="1"/>
</dbReference>
<comment type="similarity">
    <text evidence="1">Belongs to the thioesterase family.</text>
</comment>
<dbReference type="AlphaFoldDB" id="A0A023BWN1"/>
<dbReference type="eggNOG" id="COG3208">
    <property type="taxonomic scope" value="Bacteria"/>
</dbReference>
<dbReference type="RefSeq" id="WP_051575675.1">
    <property type="nucleotide sequence ID" value="NZ_AQRA01000003.1"/>
</dbReference>
<evidence type="ECO:0000313" key="3">
    <source>
        <dbReference type="EMBL" id="EZH74461.1"/>
    </source>
</evidence>
<dbReference type="InterPro" id="IPR029058">
    <property type="entry name" value="AB_hydrolase_fold"/>
</dbReference>
<dbReference type="Proteomes" id="UP000023541">
    <property type="component" value="Unassembled WGS sequence"/>
</dbReference>
<organism evidence="3 4">
    <name type="scientific">Aquimarina atlantica</name>
    <dbReference type="NCBI Taxonomy" id="1317122"/>
    <lineage>
        <taxon>Bacteria</taxon>
        <taxon>Pseudomonadati</taxon>
        <taxon>Bacteroidota</taxon>
        <taxon>Flavobacteriia</taxon>
        <taxon>Flavobacteriales</taxon>
        <taxon>Flavobacteriaceae</taxon>
        <taxon>Aquimarina</taxon>
    </lineage>
</organism>
<dbReference type="InterPro" id="IPR001031">
    <property type="entry name" value="Thioesterase"/>
</dbReference>
<dbReference type="PANTHER" id="PTHR11487:SF0">
    <property type="entry name" value="S-ACYL FATTY ACID SYNTHASE THIOESTERASE, MEDIUM CHAIN"/>
    <property type="match status" value="1"/>
</dbReference>
<sequence length="252" mass="29017">MNHFFIAKPKIIAIPFAGGNQYSFKTIEKYIQKDIEWVTVELPGRGGRFSEQSLDAIHLMVADLFDQILPHIKEGPYMIYGHSMGTLLGYELTKKIVEAKMRLPKCLFFTGRSAPSVLTKKKRSILPKTLFWKEVYDIGGLPTEILDNKDLLDLYYPILKSDFKAIEDYEYITQEQPFSFPIYVCMGTEEVGEDHNQQTIEEIMAWDNETKSLCGPELLEGDHFFILKSPQIIAQKIVKAYRTNSVLRTSFK</sequence>
<protein>
    <recommendedName>
        <fullName evidence="2">Thioesterase domain-containing protein</fullName>
    </recommendedName>
</protein>
<dbReference type="InterPro" id="IPR012223">
    <property type="entry name" value="TEII"/>
</dbReference>
<accession>A0A023BWN1</accession>
<comment type="caution">
    <text evidence="3">The sequence shown here is derived from an EMBL/GenBank/DDBJ whole genome shotgun (WGS) entry which is preliminary data.</text>
</comment>
<name>A0A023BWN1_9FLAO</name>
<evidence type="ECO:0000313" key="4">
    <source>
        <dbReference type="Proteomes" id="UP000023541"/>
    </source>
</evidence>
<dbReference type="OrthoDB" id="2213423at2"/>
<proteinExistence type="inferred from homology"/>
<reference evidence="3 4" key="1">
    <citation type="submission" date="2014-04" db="EMBL/GenBank/DDBJ databases">
        <title>Aquimarina sp. 22II-S11-z7 Genome Sequencing.</title>
        <authorList>
            <person name="Lai Q."/>
        </authorList>
    </citation>
    <scope>NUCLEOTIDE SEQUENCE [LARGE SCALE GENOMIC DNA]</scope>
    <source>
        <strain evidence="3 4">22II-S11-z7</strain>
    </source>
</reference>